<reference evidence="2 3" key="1">
    <citation type="submission" date="2024-06" db="EMBL/GenBank/DDBJ databases">
        <title>A chromosome level genome sequence of Diviner's sage (Salvia divinorum).</title>
        <authorList>
            <person name="Ford S.A."/>
            <person name="Ro D.-K."/>
            <person name="Ness R.W."/>
            <person name="Phillips M.A."/>
        </authorList>
    </citation>
    <scope>NUCLEOTIDE SEQUENCE [LARGE SCALE GENOMIC DNA]</scope>
    <source>
        <strain evidence="2">SAF-2024a</strain>
        <tissue evidence="2">Leaf</tissue>
    </source>
</reference>
<dbReference type="AlphaFoldDB" id="A0ABD1HP09"/>
<evidence type="ECO:0000259" key="1">
    <source>
        <dbReference type="Pfam" id="PF14372"/>
    </source>
</evidence>
<protein>
    <recommendedName>
        <fullName evidence="1">hAT-like transposase RNase-H fold domain-containing protein</fullName>
    </recommendedName>
</protein>
<organism evidence="2 3">
    <name type="scientific">Salvia divinorum</name>
    <name type="common">Maria pastora</name>
    <name type="synonym">Diviner's sage</name>
    <dbReference type="NCBI Taxonomy" id="28513"/>
    <lineage>
        <taxon>Eukaryota</taxon>
        <taxon>Viridiplantae</taxon>
        <taxon>Streptophyta</taxon>
        <taxon>Embryophyta</taxon>
        <taxon>Tracheophyta</taxon>
        <taxon>Spermatophyta</taxon>
        <taxon>Magnoliopsida</taxon>
        <taxon>eudicotyledons</taxon>
        <taxon>Gunneridae</taxon>
        <taxon>Pentapetalae</taxon>
        <taxon>asterids</taxon>
        <taxon>lamiids</taxon>
        <taxon>Lamiales</taxon>
        <taxon>Lamiaceae</taxon>
        <taxon>Nepetoideae</taxon>
        <taxon>Mentheae</taxon>
        <taxon>Salviinae</taxon>
        <taxon>Salvia</taxon>
        <taxon>Salvia subgen. Calosphace</taxon>
    </lineage>
</organism>
<accession>A0ABD1HP09</accession>
<sequence>MRVKIGKYWAEDMELNPRMNRILYIAVVLDPRQKMNHVETCFKSIIDVERKCNEDLSEELANIGLDEFRSVLAAIGVGDILCLVPYTIAFAVKNCDLLQTLFDCVIAGGIAVDDSWL</sequence>
<evidence type="ECO:0000313" key="2">
    <source>
        <dbReference type="EMBL" id="KAL1558187.1"/>
    </source>
</evidence>
<dbReference type="InterPro" id="IPR025525">
    <property type="entry name" value="hAT-like_transposase_RNase-H"/>
</dbReference>
<dbReference type="Proteomes" id="UP001567538">
    <property type="component" value="Unassembled WGS sequence"/>
</dbReference>
<gene>
    <name evidence="2" type="ORF">AAHA92_08682</name>
</gene>
<proteinExistence type="predicted"/>
<evidence type="ECO:0000313" key="3">
    <source>
        <dbReference type="Proteomes" id="UP001567538"/>
    </source>
</evidence>
<keyword evidence="3" id="KW-1185">Reference proteome</keyword>
<dbReference type="EMBL" id="JBEAFC010000004">
    <property type="protein sequence ID" value="KAL1558187.1"/>
    <property type="molecule type" value="Genomic_DNA"/>
</dbReference>
<comment type="caution">
    <text evidence="2">The sequence shown here is derived from an EMBL/GenBank/DDBJ whole genome shotgun (WGS) entry which is preliminary data.</text>
</comment>
<feature type="domain" description="hAT-like transposase RNase-H fold" evidence="1">
    <location>
        <begin position="1"/>
        <end position="58"/>
    </location>
</feature>
<dbReference type="Pfam" id="PF14372">
    <property type="entry name" value="hAT-like_RNase-H"/>
    <property type="match status" value="1"/>
</dbReference>
<name>A0ABD1HP09_SALDI</name>